<dbReference type="InterPro" id="IPR037445">
    <property type="entry name" value="MAGE"/>
</dbReference>
<reference evidence="4" key="1">
    <citation type="journal article" date="2012" name="Science">
        <title>The Paleozoic origin of enzymatic lignin decomposition reconstructed from 31 fungal genomes.</title>
        <authorList>
            <person name="Floudas D."/>
            <person name="Binder M."/>
            <person name="Riley R."/>
            <person name="Barry K."/>
            <person name="Blanchette R.A."/>
            <person name="Henrissat B."/>
            <person name="Martinez A.T."/>
            <person name="Otillar R."/>
            <person name="Spatafora J.W."/>
            <person name="Yadav J.S."/>
            <person name="Aerts A."/>
            <person name="Benoit I."/>
            <person name="Boyd A."/>
            <person name="Carlson A."/>
            <person name="Copeland A."/>
            <person name="Coutinho P.M."/>
            <person name="de Vries R.P."/>
            <person name="Ferreira P."/>
            <person name="Findley K."/>
            <person name="Foster B."/>
            <person name="Gaskell J."/>
            <person name="Glotzer D."/>
            <person name="Gorecki P."/>
            <person name="Heitman J."/>
            <person name="Hesse C."/>
            <person name="Hori C."/>
            <person name="Igarashi K."/>
            <person name="Jurgens J.A."/>
            <person name="Kallen N."/>
            <person name="Kersten P."/>
            <person name="Kohler A."/>
            <person name="Kuees U."/>
            <person name="Kumar T.K.A."/>
            <person name="Kuo A."/>
            <person name="LaButti K."/>
            <person name="Larrondo L.F."/>
            <person name="Lindquist E."/>
            <person name="Ling A."/>
            <person name="Lombard V."/>
            <person name="Lucas S."/>
            <person name="Lundell T."/>
            <person name="Martin R."/>
            <person name="McLaughlin D.J."/>
            <person name="Morgenstern I."/>
            <person name="Morin E."/>
            <person name="Murat C."/>
            <person name="Nagy L.G."/>
            <person name="Nolan M."/>
            <person name="Ohm R.A."/>
            <person name="Patyshakuliyeva A."/>
            <person name="Rokas A."/>
            <person name="Ruiz-Duenas F.J."/>
            <person name="Sabat G."/>
            <person name="Salamov A."/>
            <person name="Samejima M."/>
            <person name="Schmutz J."/>
            <person name="Slot J.C."/>
            <person name="St John F."/>
            <person name="Stenlid J."/>
            <person name="Sun H."/>
            <person name="Sun S."/>
            <person name="Syed K."/>
            <person name="Tsang A."/>
            <person name="Wiebenga A."/>
            <person name="Young D."/>
            <person name="Pisabarro A."/>
            <person name="Eastwood D.C."/>
            <person name="Martin F."/>
            <person name="Cullen D."/>
            <person name="Grigoriev I.V."/>
            <person name="Hibbett D.S."/>
        </authorList>
    </citation>
    <scope>NUCLEOTIDE SEQUENCE [LARGE SCALE GENOMIC DNA]</scope>
    <source>
        <strain evidence="4">TFB10046</strain>
    </source>
</reference>
<feature type="compositionally biased region" description="Acidic residues" evidence="1">
    <location>
        <begin position="382"/>
        <end position="391"/>
    </location>
</feature>
<dbReference type="Gene3D" id="1.10.10.1210">
    <property type="entry name" value="MAGE homology domain, winged helix WH2 motif"/>
    <property type="match status" value="1"/>
</dbReference>
<feature type="compositionally biased region" description="Basic and acidic residues" evidence="1">
    <location>
        <begin position="392"/>
        <end position="408"/>
    </location>
</feature>
<feature type="compositionally biased region" description="Basic and acidic residues" evidence="1">
    <location>
        <begin position="166"/>
        <end position="180"/>
    </location>
</feature>
<dbReference type="PANTHER" id="PTHR11736">
    <property type="entry name" value="MELANOMA-ASSOCIATED ANTIGEN MAGE ANTIGEN"/>
    <property type="match status" value="1"/>
</dbReference>
<organism evidence="3 4">
    <name type="scientific">Auricularia subglabra (strain TFB-10046 / SS5)</name>
    <name type="common">White-rot fungus</name>
    <name type="synonym">Auricularia delicata (strain TFB10046)</name>
    <dbReference type="NCBI Taxonomy" id="717982"/>
    <lineage>
        <taxon>Eukaryota</taxon>
        <taxon>Fungi</taxon>
        <taxon>Dikarya</taxon>
        <taxon>Basidiomycota</taxon>
        <taxon>Agaricomycotina</taxon>
        <taxon>Agaricomycetes</taxon>
        <taxon>Auriculariales</taxon>
        <taxon>Auriculariaceae</taxon>
        <taxon>Auricularia</taxon>
    </lineage>
</organism>
<evidence type="ECO:0000256" key="1">
    <source>
        <dbReference type="SAM" id="MobiDB-lite"/>
    </source>
</evidence>
<evidence type="ECO:0000313" key="4">
    <source>
        <dbReference type="Proteomes" id="UP000006514"/>
    </source>
</evidence>
<dbReference type="PANTHER" id="PTHR11736:SF14">
    <property type="entry name" value="NSE3 HOMOLOG, SMC5-SMC6 COMPLEX COMPONENT"/>
    <property type="match status" value="1"/>
</dbReference>
<dbReference type="Proteomes" id="UP000006514">
    <property type="component" value="Unassembled WGS sequence"/>
</dbReference>
<dbReference type="eggNOG" id="ENOG502RZAS">
    <property type="taxonomic scope" value="Eukaryota"/>
</dbReference>
<dbReference type="OMA" id="DANDAWI"/>
<sequence length="437" mass="49219">MPPRASTRASQSQPTQKSYGRRGRAAQESDSEPEQQNGRDDDDDDDDDEEEERPRRGAKGSQATQSQRAAQSQRRRHDSSGDEAGDGDGGGDEHKSGLFSRALVRMALAQEFKRTALRRDNINKKVLKGDSREFKAVFDKTQLTLRRTFGFELVELVSRNERERILHGKDPEPATQDGKKKAAQPTMTKQYVLRSSLKPELIAAASVIDRELAALEAAERAEDEQLGLARDETNPVPEGSILAQLDYDTMGPHSLGVLHVVLALIIVSGRTINEFQLGNMLKKMGVTQNSHIRLPSTATTPSISLENWFTTMIRQGYLDRLQTLAGGATATQGKRRMRARINAAEESNDVYELRWGERAHAEISEKAVADWIVDFMLDAEAELEDEDEDEELPPRQRREREQEREKEREKKRKTKEIMLKDVRCAAGGLEDYHGLKE</sequence>
<feature type="region of interest" description="Disordered" evidence="1">
    <location>
        <begin position="166"/>
        <end position="186"/>
    </location>
</feature>
<dbReference type="GO" id="GO:0006281">
    <property type="term" value="P:DNA repair"/>
    <property type="evidence" value="ECO:0007669"/>
    <property type="project" value="TreeGrafter"/>
</dbReference>
<dbReference type="SMART" id="SM01373">
    <property type="entry name" value="MAGE"/>
    <property type="match status" value="1"/>
</dbReference>
<name>J0CY87_AURST</name>
<accession>J0CY87</accession>
<dbReference type="InterPro" id="IPR041898">
    <property type="entry name" value="MAGE_WH1"/>
</dbReference>
<dbReference type="InterPro" id="IPR041899">
    <property type="entry name" value="MAGE_WH2"/>
</dbReference>
<dbReference type="InParanoid" id="J0CY87"/>
<protein>
    <submittedName>
        <fullName evidence="3">MAGE-domain-containing protein</fullName>
    </submittedName>
</protein>
<dbReference type="GO" id="GO:0005634">
    <property type="term" value="C:nucleus"/>
    <property type="evidence" value="ECO:0007669"/>
    <property type="project" value="TreeGrafter"/>
</dbReference>
<evidence type="ECO:0000259" key="2">
    <source>
        <dbReference type="SMART" id="SM01373"/>
    </source>
</evidence>
<dbReference type="Gene3D" id="1.10.10.1200">
    <property type="entry name" value="MAGE homology domain, winged helix WH1 motif"/>
    <property type="match status" value="1"/>
</dbReference>
<dbReference type="EMBL" id="JH687869">
    <property type="protein sequence ID" value="EJD36181.1"/>
    <property type="molecule type" value="Genomic_DNA"/>
</dbReference>
<feature type="compositionally biased region" description="Acidic residues" evidence="1">
    <location>
        <begin position="81"/>
        <end position="90"/>
    </location>
</feature>
<dbReference type="Pfam" id="PF01454">
    <property type="entry name" value="MAGE"/>
    <property type="match status" value="1"/>
</dbReference>
<evidence type="ECO:0000313" key="3">
    <source>
        <dbReference type="EMBL" id="EJD36181.1"/>
    </source>
</evidence>
<dbReference type="AlphaFoldDB" id="J0CY87"/>
<dbReference type="KEGG" id="adl:AURDEDRAFT_117153"/>
<feature type="compositionally biased region" description="Acidic residues" evidence="1">
    <location>
        <begin position="40"/>
        <end position="51"/>
    </location>
</feature>
<feature type="region of interest" description="Disordered" evidence="1">
    <location>
        <begin position="382"/>
        <end position="417"/>
    </location>
</feature>
<feature type="compositionally biased region" description="Low complexity" evidence="1">
    <location>
        <begin position="61"/>
        <end position="72"/>
    </location>
</feature>
<dbReference type="FunCoup" id="J0CY87">
    <property type="interactions" value="24"/>
</dbReference>
<dbReference type="InterPro" id="IPR002190">
    <property type="entry name" value="MHD_dom"/>
</dbReference>
<gene>
    <name evidence="3" type="ORF">AURDEDRAFT_117153</name>
</gene>
<proteinExistence type="predicted"/>
<feature type="domain" description="MAGE" evidence="2">
    <location>
        <begin position="103"/>
        <end position="368"/>
    </location>
</feature>
<keyword evidence="4" id="KW-1185">Reference proteome</keyword>
<feature type="region of interest" description="Disordered" evidence="1">
    <location>
        <begin position="1"/>
        <end position="96"/>
    </location>
</feature>
<feature type="compositionally biased region" description="Polar residues" evidence="1">
    <location>
        <begin position="7"/>
        <end position="18"/>
    </location>
</feature>
<dbReference type="OrthoDB" id="205198at2759"/>